<gene>
    <name evidence="6" type="primary">rplU</name>
    <name evidence="8" type="ORF">BLX24_16290</name>
</gene>
<organism evidence="8 9">
    <name type="scientific">Arsenicibacter rosenii</name>
    <dbReference type="NCBI Taxonomy" id="1750698"/>
    <lineage>
        <taxon>Bacteria</taxon>
        <taxon>Pseudomonadati</taxon>
        <taxon>Bacteroidota</taxon>
        <taxon>Cytophagia</taxon>
        <taxon>Cytophagales</taxon>
        <taxon>Spirosomataceae</taxon>
        <taxon>Arsenicibacter</taxon>
    </lineage>
</organism>
<dbReference type="GO" id="GO:1990904">
    <property type="term" value="C:ribonucleoprotein complex"/>
    <property type="evidence" value="ECO:0007669"/>
    <property type="project" value="UniProtKB-KW"/>
</dbReference>
<evidence type="ECO:0000256" key="3">
    <source>
        <dbReference type="ARBA" id="ARBA00022884"/>
    </source>
</evidence>
<keyword evidence="9" id="KW-1185">Reference proteome</keyword>
<dbReference type="GO" id="GO:0003735">
    <property type="term" value="F:structural constituent of ribosome"/>
    <property type="evidence" value="ECO:0007669"/>
    <property type="project" value="InterPro"/>
</dbReference>
<comment type="subunit">
    <text evidence="6">Part of the 50S ribosomal subunit. Contacts protein L20.</text>
</comment>
<dbReference type="NCBIfam" id="TIGR00061">
    <property type="entry name" value="L21"/>
    <property type="match status" value="1"/>
</dbReference>
<dbReference type="GO" id="GO:0006412">
    <property type="term" value="P:translation"/>
    <property type="evidence" value="ECO:0007669"/>
    <property type="project" value="UniProtKB-UniRule"/>
</dbReference>
<dbReference type="InterPro" id="IPR001787">
    <property type="entry name" value="Ribosomal_bL21"/>
</dbReference>
<dbReference type="InterPro" id="IPR018258">
    <property type="entry name" value="Ribosomal_bL21_CS"/>
</dbReference>
<dbReference type="InterPro" id="IPR028909">
    <property type="entry name" value="bL21-like"/>
</dbReference>
<dbReference type="AlphaFoldDB" id="A0A1S2VIP2"/>
<evidence type="ECO:0000313" key="9">
    <source>
        <dbReference type="Proteomes" id="UP000181790"/>
    </source>
</evidence>
<accession>A0A1S2VIP2</accession>
<name>A0A1S2VIP2_9BACT</name>
<dbReference type="EMBL" id="MORL01000008">
    <property type="protein sequence ID" value="OIN58086.1"/>
    <property type="molecule type" value="Genomic_DNA"/>
</dbReference>
<evidence type="ECO:0000313" key="8">
    <source>
        <dbReference type="EMBL" id="OIN58086.1"/>
    </source>
</evidence>
<dbReference type="PANTHER" id="PTHR21349">
    <property type="entry name" value="50S RIBOSOMAL PROTEIN L21"/>
    <property type="match status" value="1"/>
</dbReference>
<dbReference type="RefSeq" id="WP_071504236.1">
    <property type="nucleotide sequence ID" value="NZ_MORL01000008.1"/>
</dbReference>
<dbReference type="Proteomes" id="UP000181790">
    <property type="component" value="Unassembled WGS sequence"/>
</dbReference>
<dbReference type="GO" id="GO:0005737">
    <property type="term" value="C:cytoplasm"/>
    <property type="evidence" value="ECO:0007669"/>
    <property type="project" value="UniProtKB-ARBA"/>
</dbReference>
<keyword evidence="3 6" id="KW-0694">RNA-binding</keyword>
<dbReference type="Pfam" id="PF00829">
    <property type="entry name" value="Ribosomal_L21p"/>
    <property type="match status" value="1"/>
</dbReference>
<dbReference type="HAMAP" id="MF_01363">
    <property type="entry name" value="Ribosomal_bL21"/>
    <property type="match status" value="1"/>
</dbReference>
<comment type="similarity">
    <text evidence="1 6 7">Belongs to the bacterial ribosomal protein bL21 family.</text>
</comment>
<sequence>MYAIVEIAGQQFKVQKGRSIYTHRLEGDADAVLASDKVKVLLVDNEGSISVGAPVVEGASVTAKIVEHLKGEKVIVFKKKRRKGYKKKNGHRQYLTKVLIEDITL</sequence>
<dbReference type="InterPro" id="IPR036164">
    <property type="entry name" value="bL21-like_sf"/>
</dbReference>
<keyword evidence="5 6" id="KW-0687">Ribonucleoprotein</keyword>
<evidence type="ECO:0000256" key="7">
    <source>
        <dbReference type="RuleBase" id="RU000562"/>
    </source>
</evidence>
<proteinExistence type="inferred from homology"/>
<evidence type="ECO:0000256" key="2">
    <source>
        <dbReference type="ARBA" id="ARBA00022730"/>
    </source>
</evidence>
<keyword evidence="2 6" id="KW-0699">rRNA-binding</keyword>
<protein>
    <recommendedName>
        <fullName evidence="6">Large ribosomal subunit protein bL21</fullName>
    </recommendedName>
</protein>
<dbReference type="GO" id="GO:0005840">
    <property type="term" value="C:ribosome"/>
    <property type="evidence" value="ECO:0007669"/>
    <property type="project" value="UniProtKB-KW"/>
</dbReference>
<dbReference type="GO" id="GO:0019843">
    <property type="term" value="F:rRNA binding"/>
    <property type="evidence" value="ECO:0007669"/>
    <property type="project" value="UniProtKB-UniRule"/>
</dbReference>
<reference evidence="8 9" key="1">
    <citation type="submission" date="2016-10" db="EMBL/GenBank/DDBJ databases">
        <title>Arsenicibacter rosenii gen. nov., sp. nov., an efficient arsenic-methylating bacterium isolated from an arsenic-contaminated paddy soil.</title>
        <authorList>
            <person name="Huang K."/>
        </authorList>
    </citation>
    <scope>NUCLEOTIDE SEQUENCE [LARGE SCALE GENOMIC DNA]</scope>
    <source>
        <strain evidence="8 9">SM-1</strain>
    </source>
</reference>
<dbReference type="PANTHER" id="PTHR21349:SF0">
    <property type="entry name" value="LARGE RIBOSOMAL SUBUNIT PROTEIN BL21M"/>
    <property type="match status" value="1"/>
</dbReference>
<evidence type="ECO:0000256" key="1">
    <source>
        <dbReference type="ARBA" id="ARBA00008563"/>
    </source>
</evidence>
<dbReference type="OrthoDB" id="9813334at2"/>
<evidence type="ECO:0000256" key="5">
    <source>
        <dbReference type="ARBA" id="ARBA00023274"/>
    </source>
</evidence>
<keyword evidence="4 6" id="KW-0689">Ribosomal protein</keyword>
<evidence type="ECO:0000256" key="6">
    <source>
        <dbReference type="HAMAP-Rule" id="MF_01363"/>
    </source>
</evidence>
<evidence type="ECO:0000256" key="4">
    <source>
        <dbReference type="ARBA" id="ARBA00022980"/>
    </source>
</evidence>
<dbReference type="SUPFAM" id="SSF141091">
    <property type="entry name" value="L21p-like"/>
    <property type="match status" value="1"/>
</dbReference>
<comment type="function">
    <text evidence="6 7">This protein binds to 23S rRNA in the presence of protein L20.</text>
</comment>
<dbReference type="PROSITE" id="PS01169">
    <property type="entry name" value="RIBOSOMAL_L21"/>
    <property type="match status" value="1"/>
</dbReference>
<comment type="caution">
    <text evidence="8">The sequence shown here is derived from an EMBL/GenBank/DDBJ whole genome shotgun (WGS) entry which is preliminary data.</text>
</comment>